<reference evidence="1" key="1">
    <citation type="submission" date="2019-08" db="EMBL/GenBank/DDBJ databases">
        <authorList>
            <person name="Kucharzyk K."/>
            <person name="Murdoch R.W."/>
            <person name="Higgins S."/>
            <person name="Loffler F."/>
        </authorList>
    </citation>
    <scope>NUCLEOTIDE SEQUENCE</scope>
</reference>
<proteinExistence type="predicted"/>
<dbReference type="EMBL" id="VSSQ01121754">
    <property type="protein sequence ID" value="MPN53993.1"/>
    <property type="molecule type" value="Genomic_DNA"/>
</dbReference>
<accession>A0A645J3E3</accession>
<sequence>MCGILNIGRIVHDEARVARAYPECRRTGAVRSFNHARAAGRHDQVGLLHDLFGHVHRNVLGADENILRRAVGF</sequence>
<organism evidence="1">
    <name type="scientific">bioreactor metagenome</name>
    <dbReference type="NCBI Taxonomy" id="1076179"/>
    <lineage>
        <taxon>unclassified sequences</taxon>
        <taxon>metagenomes</taxon>
        <taxon>ecological metagenomes</taxon>
    </lineage>
</organism>
<name>A0A645J3E3_9ZZZZ</name>
<protein>
    <submittedName>
        <fullName evidence="1">Uncharacterized protein</fullName>
    </submittedName>
</protein>
<gene>
    <name evidence="1" type="ORF">SDC9_201662</name>
</gene>
<evidence type="ECO:0000313" key="1">
    <source>
        <dbReference type="EMBL" id="MPN53993.1"/>
    </source>
</evidence>
<dbReference type="AlphaFoldDB" id="A0A645J3E3"/>
<comment type="caution">
    <text evidence="1">The sequence shown here is derived from an EMBL/GenBank/DDBJ whole genome shotgun (WGS) entry which is preliminary data.</text>
</comment>